<dbReference type="InterPro" id="IPR050776">
    <property type="entry name" value="Ank_Repeat/CDKN_Inhibitor"/>
</dbReference>
<dbReference type="SUPFAM" id="SSF48403">
    <property type="entry name" value="Ankyrin repeat"/>
    <property type="match status" value="1"/>
</dbReference>
<organism evidence="4 5">
    <name type="scientific">Acanthamoeba castellanii (strain ATCC 30010 / Neff)</name>
    <dbReference type="NCBI Taxonomy" id="1257118"/>
    <lineage>
        <taxon>Eukaryota</taxon>
        <taxon>Amoebozoa</taxon>
        <taxon>Discosea</taxon>
        <taxon>Longamoebia</taxon>
        <taxon>Centramoebida</taxon>
        <taxon>Acanthamoebidae</taxon>
        <taxon>Acanthamoeba</taxon>
    </lineage>
</organism>
<dbReference type="OrthoDB" id="17154at2759"/>
<dbReference type="PRINTS" id="PR01415">
    <property type="entry name" value="ANKYRIN"/>
</dbReference>
<dbReference type="Pfam" id="PF13637">
    <property type="entry name" value="Ank_4"/>
    <property type="match status" value="1"/>
</dbReference>
<feature type="repeat" description="ANK" evidence="3">
    <location>
        <begin position="69"/>
        <end position="101"/>
    </location>
</feature>
<dbReference type="VEuPathDB" id="AmoebaDB:ACA1_067780"/>
<dbReference type="EMBL" id="KB007857">
    <property type="protein sequence ID" value="ELR23194.1"/>
    <property type="molecule type" value="Genomic_DNA"/>
</dbReference>
<dbReference type="Gene3D" id="1.25.40.20">
    <property type="entry name" value="Ankyrin repeat-containing domain"/>
    <property type="match status" value="3"/>
</dbReference>
<dbReference type="OMA" id="HIAVEAQ"/>
<dbReference type="SMART" id="SM00248">
    <property type="entry name" value="ANK"/>
    <property type="match status" value="8"/>
</dbReference>
<keyword evidence="2 3" id="KW-0040">ANK repeat</keyword>
<accession>L8HCE6</accession>
<dbReference type="Pfam" id="PF12796">
    <property type="entry name" value="Ank_2"/>
    <property type="match status" value="2"/>
</dbReference>
<evidence type="ECO:0000313" key="4">
    <source>
        <dbReference type="EMBL" id="ELR23194.1"/>
    </source>
</evidence>
<dbReference type="AlphaFoldDB" id="L8HCE6"/>
<dbReference type="PROSITE" id="PS50088">
    <property type="entry name" value="ANK_REPEAT"/>
    <property type="match status" value="4"/>
</dbReference>
<keyword evidence="5" id="KW-1185">Reference proteome</keyword>
<dbReference type="RefSeq" id="XP_004352722.1">
    <property type="nucleotide sequence ID" value="XM_004352670.1"/>
</dbReference>
<dbReference type="Proteomes" id="UP000011083">
    <property type="component" value="Unassembled WGS sequence"/>
</dbReference>
<dbReference type="GeneID" id="14924168"/>
<reference evidence="4 5" key="1">
    <citation type="journal article" date="2013" name="Genome Biol.">
        <title>Genome of Acanthamoeba castellanii highlights extensive lateral gene transfer and early evolution of tyrosine kinase signaling.</title>
        <authorList>
            <person name="Clarke M."/>
            <person name="Lohan A.J."/>
            <person name="Liu B."/>
            <person name="Lagkouvardos I."/>
            <person name="Roy S."/>
            <person name="Zafar N."/>
            <person name="Bertelli C."/>
            <person name="Schilde C."/>
            <person name="Kianianmomeni A."/>
            <person name="Burglin T.R."/>
            <person name="Frech C."/>
            <person name="Turcotte B."/>
            <person name="Kopec K.O."/>
            <person name="Synnott J.M."/>
            <person name="Choo C."/>
            <person name="Paponov I."/>
            <person name="Finkler A."/>
            <person name="Soon Heng Tan C."/>
            <person name="Hutchins A.P."/>
            <person name="Weinmeier T."/>
            <person name="Rattei T."/>
            <person name="Chu J.S."/>
            <person name="Gimenez G."/>
            <person name="Irimia M."/>
            <person name="Rigden D.J."/>
            <person name="Fitzpatrick D.A."/>
            <person name="Lorenzo-Morales J."/>
            <person name="Bateman A."/>
            <person name="Chiu C.H."/>
            <person name="Tang P."/>
            <person name="Hegemann P."/>
            <person name="Fromm H."/>
            <person name="Raoult D."/>
            <person name="Greub G."/>
            <person name="Miranda-Saavedra D."/>
            <person name="Chen N."/>
            <person name="Nash P."/>
            <person name="Ginger M.L."/>
            <person name="Horn M."/>
            <person name="Schaap P."/>
            <person name="Caler L."/>
            <person name="Loftus B."/>
        </authorList>
    </citation>
    <scope>NUCLEOTIDE SEQUENCE [LARGE SCALE GENOMIC DNA]</scope>
    <source>
        <strain evidence="4 5">Neff</strain>
    </source>
</reference>
<evidence type="ECO:0000313" key="5">
    <source>
        <dbReference type="Proteomes" id="UP000011083"/>
    </source>
</evidence>
<protein>
    <submittedName>
        <fullName evidence="4">Uncharacterized protein</fullName>
    </submittedName>
</protein>
<evidence type="ECO:0000256" key="3">
    <source>
        <dbReference type="PROSITE-ProRule" id="PRU00023"/>
    </source>
</evidence>
<name>L8HCE6_ACACF</name>
<dbReference type="GO" id="GO:0005634">
    <property type="term" value="C:nucleus"/>
    <property type="evidence" value="ECO:0007669"/>
    <property type="project" value="TreeGrafter"/>
</dbReference>
<gene>
    <name evidence="4" type="ORF">ACA1_067780</name>
</gene>
<feature type="repeat" description="ANK" evidence="3">
    <location>
        <begin position="36"/>
        <end position="68"/>
    </location>
</feature>
<keyword evidence="1" id="KW-0677">Repeat</keyword>
<dbReference type="PANTHER" id="PTHR24201">
    <property type="entry name" value="ANK_REP_REGION DOMAIN-CONTAINING PROTEIN"/>
    <property type="match status" value="1"/>
</dbReference>
<dbReference type="STRING" id="1257118.L8HCE6"/>
<sequence>MRERATPLHLAAAKGHDSVVDVLLRMGAAVDPLDKDRVTPLHDAAMRGNVQCLRLLLAAQADPNHRDVDGCTPLHKAANYGLANCVELLLAHGAKVDSTDNEGTTPLHRAACERRSAVVEMLLEQGASLIARDVYGQKVVHKAAITCNLTVLEILRQKNASMDAEDKNGITPFLLWYVHASVVVVEGEAAATLDVAAGDEDTAQFFIKCKVNIYKKSTRGLWSAPHFAANEGHADMLLLLLLAGVPMSERDLYGRTPLHIAVEAQAYACAAFLLQVRVFSCHHLPSLAPLQWYQESTAAETTLTVPHTIFHWTGGRESPC</sequence>
<proteinExistence type="predicted"/>
<feature type="repeat" description="ANK" evidence="3">
    <location>
        <begin position="102"/>
        <end position="134"/>
    </location>
</feature>
<evidence type="ECO:0000256" key="2">
    <source>
        <dbReference type="ARBA" id="ARBA00023043"/>
    </source>
</evidence>
<feature type="repeat" description="ANK" evidence="3">
    <location>
        <begin position="3"/>
        <end position="35"/>
    </location>
</feature>
<dbReference type="InterPro" id="IPR036770">
    <property type="entry name" value="Ankyrin_rpt-contain_sf"/>
</dbReference>
<evidence type="ECO:0000256" key="1">
    <source>
        <dbReference type="ARBA" id="ARBA00022737"/>
    </source>
</evidence>
<dbReference type="PROSITE" id="PS50297">
    <property type="entry name" value="ANK_REP_REGION"/>
    <property type="match status" value="4"/>
</dbReference>
<dbReference type="KEGG" id="acan:ACA1_067780"/>
<dbReference type="InterPro" id="IPR002110">
    <property type="entry name" value="Ankyrin_rpt"/>
</dbReference>
<dbReference type="PANTHER" id="PTHR24201:SF15">
    <property type="entry name" value="ANKYRIN REPEAT DOMAIN-CONTAINING PROTEIN 66"/>
    <property type="match status" value="1"/>
</dbReference>